<name>A0A1G8J2W7_9FLAO</name>
<dbReference type="RefSeq" id="WP_089857578.1">
    <property type="nucleotide sequence ID" value="NZ_FNDW01000005.1"/>
</dbReference>
<dbReference type="Proteomes" id="UP000198869">
    <property type="component" value="Unassembled WGS sequence"/>
</dbReference>
<dbReference type="AlphaFoldDB" id="A0A1G8J2W7"/>
<dbReference type="Gene3D" id="3.30.559.30">
    <property type="entry name" value="Nonribosomal peptide synthetase, condensation domain"/>
    <property type="match status" value="1"/>
</dbReference>
<evidence type="ECO:0000313" key="2">
    <source>
        <dbReference type="Proteomes" id="UP000198869"/>
    </source>
</evidence>
<evidence type="ECO:0000313" key="1">
    <source>
        <dbReference type="EMBL" id="SDI25392.1"/>
    </source>
</evidence>
<proteinExistence type="predicted"/>
<keyword evidence="2" id="KW-1185">Reference proteome</keyword>
<gene>
    <name evidence="1" type="ORF">SAMN05421846_105202</name>
</gene>
<dbReference type="STRING" id="311334.SAMN05421846_105202"/>
<sequence length="68" mass="8101">MRITQNYLQQLELNQLLEFANSQTHKEIEVKLEYNSGMYDTETIETILMHFNEITQQVVLQNVKQQTV</sequence>
<organism evidence="1 2">
    <name type="scientific">Chryseobacterium taeanense</name>
    <dbReference type="NCBI Taxonomy" id="311334"/>
    <lineage>
        <taxon>Bacteria</taxon>
        <taxon>Pseudomonadati</taxon>
        <taxon>Bacteroidota</taxon>
        <taxon>Flavobacteriia</taxon>
        <taxon>Flavobacteriales</taxon>
        <taxon>Weeksellaceae</taxon>
        <taxon>Chryseobacterium group</taxon>
        <taxon>Chryseobacterium</taxon>
    </lineage>
</organism>
<dbReference type="EMBL" id="FNDW01000005">
    <property type="protein sequence ID" value="SDI25392.1"/>
    <property type="molecule type" value="Genomic_DNA"/>
</dbReference>
<reference evidence="2" key="1">
    <citation type="submission" date="2016-10" db="EMBL/GenBank/DDBJ databases">
        <authorList>
            <person name="Varghese N."/>
            <person name="Submissions S."/>
        </authorList>
    </citation>
    <scope>NUCLEOTIDE SEQUENCE [LARGE SCALE GENOMIC DNA]</scope>
    <source>
        <strain evidence="2">DSM 17071</strain>
    </source>
</reference>
<protein>
    <submittedName>
        <fullName evidence="1">Uncharacterized protein</fullName>
    </submittedName>
</protein>
<accession>A0A1G8J2W7</accession>